<proteinExistence type="predicted"/>
<accession>A0A195B1E7</accession>
<feature type="compositionally biased region" description="Basic and acidic residues" evidence="1">
    <location>
        <begin position="365"/>
        <end position="377"/>
    </location>
</feature>
<feature type="compositionally biased region" description="Basic and acidic residues" evidence="1">
    <location>
        <begin position="293"/>
        <end position="328"/>
    </location>
</feature>
<organism evidence="2 3">
    <name type="scientific">Atta colombica</name>
    <dbReference type="NCBI Taxonomy" id="520822"/>
    <lineage>
        <taxon>Eukaryota</taxon>
        <taxon>Metazoa</taxon>
        <taxon>Ecdysozoa</taxon>
        <taxon>Arthropoda</taxon>
        <taxon>Hexapoda</taxon>
        <taxon>Insecta</taxon>
        <taxon>Pterygota</taxon>
        <taxon>Neoptera</taxon>
        <taxon>Endopterygota</taxon>
        <taxon>Hymenoptera</taxon>
        <taxon>Apocrita</taxon>
        <taxon>Aculeata</taxon>
        <taxon>Formicoidea</taxon>
        <taxon>Formicidae</taxon>
        <taxon>Myrmicinae</taxon>
        <taxon>Atta</taxon>
    </lineage>
</organism>
<evidence type="ECO:0000313" key="3">
    <source>
        <dbReference type="Proteomes" id="UP000078540"/>
    </source>
</evidence>
<feature type="region of interest" description="Disordered" evidence="1">
    <location>
        <begin position="293"/>
        <end position="377"/>
    </location>
</feature>
<reference evidence="2 3" key="1">
    <citation type="submission" date="2015-09" db="EMBL/GenBank/DDBJ databases">
        <title>Atta colombica WGS genome.</title>
        <authorList>
            <person name="Nygaard S."/>
            <person name="Hu H."/>
            <person name="Boomsma J."/>
            <person name="Zhang G."/>
        </authorList>
    </citation>
    <scope>NUCLEOTIDE SEQUENCE [LARGE SCALE GENOMIC DNA]</scope>
    <source>
        <strain evidence="2">Treedump-2</strain>
        <tissue evidence="2">Whole body</tissue>
    </source>
</reference>
<gene>
    <name evidence="2" type="ORF">ALC53_11578</name>
</gene>
<dbReference type="AlphaFoldDB" id="A0A195B1E7"/>
<dbReference type="Proteomes" id="UP000078540">
    <property type="component" value="Unassembled WGS sequence"/>
</dbReference>
<dbReference type="EMBL" id="KQ976690">
    <property type="protein sequence ID" value="KYM78110.1"/>
    <property type="molecule type" value="Genomic_DNA"/>
</dbReference>
<keyword evidence="3" id="KW-1185">Reference proteome</keyword>
<evidence type="ECO:0000313" key="2">
    <source>
        <dbReference type="EMBL" id="KYM78110.1"/>
    </source>
</evidence>
<name>A0A195B1E7_9HYME</name>
<sequence length="377" mass="42701">MIQGDKENQLSYNRSELIGEFSESGPRQDHRWTIVRPAEQEVYNDARALSRDQVSAGARGGGRGEGKENVQWHPRCSRRRVIAEATTSCGELGLISAVSSTPVSRLFVLVRRQTKRQPSISNRSAFRRVLHVRAHRCRTTDREKSDVRVVVIVTRPDRYYSSVSSVSCGEFAGQRDGSRITPITVRWFVSRQVQQVQVRQYPAMQDAVIFESRTLVRLFLGTEVIRSFSRDINGNGGFTTYVAGPATSSCRMLSPGQDTPPSNYSSGNVVLQGAPCSQCRDLCPAGYVPHFWRREGGRKTGHSENNQKKENLRRNTRREAQEEDERRDRKMHHGRRAGQMGKICEEGNKEKRSKRVGSWPCGYDQRNEREKKGEGGN</sequence>
<evidence type="ECO:0000256" key="1">
    <source>
        <dbReference type="SAM" id="MobiDB-lite"/>
    </source>
</evidence>
<protein>
    <submittedName>
        <fullName evidence="2">Uncharacterized protein</fullName>
    </submittedName>
</protein>